<protein>
    <recommendedName>
        <fullName evidence="3">Phage protein</fullName>
    </recommendedName>
</protein>
<comment type="caution">
    <text evidence="1">The sequence shown here is derived from an EMBL/GenBank/DDBJ whole genome shotgun (WGS) entry which is preliminary data.</text>
</comment>
<accession>A0ABT7Q647</accession>
<organism evidence="1 2">
    <name type="scientific">Aeromonas piscicola</name>
    <dbReference type="NCBI Taxonomy" id="600645"/>
    <lineage>
        <taxon>Bacteria</taxon>
        <taxon>Pseudomonadati</taxon>
        <taxon>Pseudomonadota</taxon>
        <taxon>Gammaproteobacteria</taxon>
        <taxon>Aeromonadales</taxon>
        <taxon>Aeromonadaceae</taxon>
        <taxon>Aeromonas</taxon>
    </lineage>
</organism>
<evidence type="ECO:0008006" key="3">
    <source>
        <dbReference type="Google" id="ProtNLM"/>
    </source>
</evidence>
<evidence type="ECO:0000313" key="1">
    <source>
        <dbReference type="EMBL" id="MDM5129401.1"/>
    </source>
</evidence>
<reference evidence="1" key="1">
    <citation type="submission" date="2024-05" db="EMBL/GenBank/DDBJ databases">
        <title>WGS of Aeromonas isolates.</title>
        <authorList>
            <person name="Lee H."/>
        </authorList>
    </citation>
    <scope>NUCLEOTIDE SEQUENCE</scope>
    <source>
        <strain evidence="1">LP308</strain>
    </source>
</reference>
<sequence>MNWTQGALRWPASAASLQANAQGVLAQIPATQTSAMARLQSVAERAQYPRSPLSEAATALAGLRAEFDRLLVTGRCLTVTPYQHGVGQQQGQQFSLAAPNAVATLAAKLQDGADPLLPSGQLHALAWLVTGNSADDLARQLAILCALLPLPEWCATLRRLHANNDTMSQPTAAKVPRWRADEPLIWDPLRPARIALGAELAQLESLARDSQTPIAKLQALATHRAAHLAQLAETLAQLGTLTGTLWHWQGQGDAASLATQLGQSSPPDHSQSMTVAALLLSPSPLTFWQELIP</sequence>
<dbReference type="Proteomes" id="UP001168109">
    <property type="component" value="Unassembled WGS sequence"/>
</dbReference>
<proteinExistence type="predicted"/>
<evidence type="ECO:0000313" key="2">
    <source>
        <dbReference type="Proteomes" id="UP001168109"/>
    </source>
</evidence>
<dbReference type="EMBL" id="JAOPLU010000001">
    <property type="protein sequence ID" value="MDM5129401.1"/>
    <property type="molecule type" value="Genomic_DNA"/>
</dbReference>
<gene>
    <name evidence="1" type="ORF">OB962_00085</name>
</gene>
<dbReference type="RefSeq" id="WP_290040153.1">
    <property type="nucleotide sequence ID" value="NZ_JAOPLU010000001.1"/>
</dbReference>
<keyword evidence="2" id="KW-1185">Reference proteome</keyword>
<name>A0ABT7Q647_9GAMM</name>